<gene>
    <name evidence="1" type="ORF">PG993_005977</name>
</gene>
<dbReference type="Proteomes" id="UP001444661">
    <property type="component" value="Unassembled WGS sequence"/>
</dbReference>
<accession>A0ABR1TAB6</accession>
<protein>
    <submittedName>
        <fullName evidence="1">Uncharacterized protein</fullName>
    </submittedName>
</protein>
<proteinExistence type="predicted"/>
<evidence type="ECO:0000313" key="2">
    <source>
        <dbReference type="Proteomes" id="UP001444661"/>
    </source>
</evidence>
<name>A0ABR1TAB6_9PEZI</name>
<reference evidence="1 2" key="1">
    <citation type="submission" date="2023-01" db="EMBL/GenBank/DDBJ databases">
        <title>Analysis of 21 Apiospora genomes using comparative genomics revels a genus with tremendous synthesis potential of carbohydrate active enzymes and secondary metabolites.</title>
        <authorList>
            <person name="Sorensen T."/>
        </authorList>
    </citation>
    <scope>NUCLEOTIDE SEQUENCE [LARGE SCALE GENOMIC DNA]</scope>
    <source>
        <strain evidence="1 2">CBS 33761</strain>
    </source>
</reference>
<sequence length="115" mass="13095">MAVNRDVTLLSDPTLLEKVDKLRDLNIGQHVPLPQSLCTRHATQITFRRGTRDHVDIRIIPGPHASEEHRKSVEQFHTQVASGSEFRGQFVDILKKVSRVRYHSSVSKAYKILGK</sequence>
<dbReference type="EMBL" id="JAQQWK010000004">
    <property type="protein sequence ID" value="KAK8043547.1"/>
    <property type="molecule type" value="Genomic_DNA"/>
</dbReference>
<keyword evidence="2" id="KW-1185">Reference proteome</keyword>
<evidence type="ECO:0000313" key="1">
    <source>
        <dbReference type="EMBL" id="KAK8043547.1"/>
    </source>
</evidence>
<organism evidence="1 2">
    <name type="scientific">Apiospora rasikravindrae</name>
    <dbReference type="NCBI Taxonomy" id="990691"/>
    <lineage>
        <taxon>Eukaryota</taxon>
        <taxon>Fungi</taxon>
        <taxon>Dikarya</taxon>
        <taxon>Ascomycota</taxon>
        <taxon>Pezizomycotina</taxon>
        <taxon>Sordariomycetes</taxon>
        <taxon>Xylariomycetidae</taxon>
        <taxon>Amphisphaeriales</taxon>
        <taxon>Apiosporaceae</taxon>
        <taxon>Apiospora</taxon>
    </lineage>
</organism>
<comment type="caution">
    <text evidence="1">The sequence shown here is derived from an EMBL/GenBank/DDBJ whole genome shotgun (WGS) entry which is preliminary data.</text>
</comment>